<comment type="caution">
    <text evidence="1">The sequence shown here is derived from an EMBL/GenBank/DDBJ whole genome shotgun (WGS) entry which is preliminary data.</text>
</comment>
<dbReference type="GeneID" id="31356873"/>
<dbReference type="RefSeq" id="XP_020437721.1">
    <property type="nucleotide sequence ID" value="XM_020572354.1"/>
</dbReference>
<gene>
    <name evidence="1" type="ORF">PPL_01343</name>
</gene>
<dbReference type="EMBL" id="ADBJ01000005">
    <property type="protein sequence ID" value="EFA85614.1"/>
    <property type="molecule type" value="Genomic_DNA"/>
</dbReference>
<name>D3AZ04_HETP5</name>
<proteinExistence type="predicted"/>
<protein>
    <submittedName>
        <fullName evidence="1">Uncharacterized protein</fullName>
    </submittedName>
</protein>
<dbReference type="Proteomes" id="UP000001396">
    <property type="component" value="Unassembled WGS sequence"/>
</dbReference>
<evidence type="ECO:0000313" key="2">
    <source>
        <dbReference type="Proteomes" id="UP000001396"/>
    </source>
</evidence>
<accession>D3AZ04</accession>
<organism evidence="1 2">
    <name type="scientific">Heterostelium pallidum (strain ATCC 26659 / Pp 5 / PN500)</name>
    <name type="common">Cellular slime mold</name>
    <name type="synonym">Polysphondylium pallidum</name>
    <dbReference type="NCBI Taxonomy" id="670386"/>
    <lineage>
        <taxon>Eukaryota</taxon>
        <taxon>Amoebozoa</taxon>
        <taxon>Evosea</taxon>
        <taxon>Eumycetozoa</taxon>
        <taxon>Dictyostelia</taxon>
        <taxon>Acytosteliales</taxon>
        <taxon>Acytosteliaceae</taxon>
        <taxon>Heterostelium</taxon>
    </lineage>
</organism>
<reference evidence="1 2" key="1">
    <citation type="journal article" date="2011" name="Genome Res.">
        <title>Phylogeny-wide analysis of social amoeba genomes highlights ancient origins for complex intercellular communication.</title>
        <authorList>
            <person name="Heidel A.J."/>
            <person name="Lawal H.M."/>
            <person name="Felder M."/>
            <person name="Schilde C."/>
            <person name="Helps N.R."/>
            <person name="Tunggal B."/>
            <person name="Rivero F."/>
            <person name="John U."/>
            <person name="Schleicher M."/>
            <person name="Eichinger L."/>
            <person name="Platzer M."/>
            <person name="Noegel A.A."/>
            <person name="Schaap P."/>
            <person name="Gloeckner G."/>
        </authorList>
    </citation>
    <scope>NUCLEOTIDE SEQUENCE [LARGE SCALE GENOMIC DNA]</scope>
    <source>
        <strain evidence="2">ATCC 26659 / Pp 5 / PN500</strain>
    </source>
</reference>
<sequence length="502" mass="59561">MDINNNNNNNQYYTTPYDIALFKFISDKRDIIAVEFFIDGWTAGNHSSINSVYMSILNLDTRIDKFFVKHRVLISLVPSTVSIQSAMMKILKIFRDYEKKSYQFLKRDIFFRLVRIVGDTPMIHKLMCITSFNSNLPCRFCLIPLESCQCLNPHHIKRSWGDMVSQFYQYSSITDQFEKQKKEKTLLCDLGMKVNEPWLLKQEIGYLLKTPTAKRNMNSIKLRLQKMNSSLNLDSHESYVGREVMELAHFLLYIVDGYVEQDNFNCMKHHIKYYFILLKRNISSYDLSILKSQIDIHHKLFIKLYQNQFNHSINFHLSYHWSDIIELHGAPIYYSSNDYESKNGPTREFKIRCTNNHSLERIHRADLFTSKEYLKNFQVDNLDNKNESFSLGNRCNNNSNIQTNETQYTSIKCQNEKYFCGETISVIGVVTMGKRKKRDTEQIWYCDILAIFEETLLIRWFELDPNSDYIYGDFERIKHSQINEKARKTYLSSTPSFNFYEY</sequence>
<keyword evidence="2" id="KW-1185">Reference proteome</keyword>
<dbReference type="AlphaFoldDB" id="D3AZ04"/>
<dbReference type="OMA" id="DIIAVEF"/>
<evidence type="ECO:0000313" key="1">
    <source>
        <dbReference type="EMBL" id="EFA85614.1"/>
    </source>
</evidence>
<dbReference type="InParanoid" id="D3AZ04"/>